<organism evidence="3 4">
    <name type="scientific">Shewanella gaetbuli</name>
    <dbReference type="NCBI Taxonomy" id="220752"/>
    <lineage>
        <taxon>Bacteria</taxon>
        <taxon>Pseudomonadati</taxon>
        <taxon>Pseudomonadota</taxon>
        <taxon>Gammaproteobacteria</taxon>
        <taxon>Alteromonadales</taxon>
        <taxon>Shewanellaceae</taxon>
        <taxon>Shewanella</taxon>
    </lineage>
</organism>
<dbReference type="Pfam" id="PF03974">
    <property type="entry name" value="Ecotin"/>
    <property type="match status" value="1"/>
</dbReference>
<feature type="signal peptide" evidence="2">
    <location>
        <begin position="1"/>
        <end position="22"/>
    </location>
</feature>
<name>A0A9X1ZK71_9GAMM</name>
<comment type="similarity">
    <text evidence="1">Belongs to the protease inhibitor I11 (ecotin) family.</text>
</comment>
<dbReference type="PANTHER" id="PTHR35890:SF3">
    <property type="entry name" value="ECOTIN"/>
    <property type="match status" value="1"/>
</dbReference>
<dbReference type="Gene3D" id="2.60.40.550">
    <property type="entry name" value="Ecotin"/>
    <property type="match status" value="1"/>
</dbReference>
<evidence type="ECO:0000256" key="1">
    <source>
        <dbReference type="ARBA" id="ARBA00010558"/>
    </source>
</evidence>
<dbReference type="PIRSF" id="PIRSF006865">
    <property type="entry name" value="Prot_inh_ecotin"/>
    <property type="match status" value="1"/>
</dbReference>
<proteinExistence type="inferred from homology"/>
<dbReference type="SUPFAM" id="SSF49772">
    <property type="entry name" value="Ecotin, trypsin inhibitor"/>
    <property type="match status" value="1"/>
</dbReference>
<dbReference type="EMBL" id="JAKIKP010000004">
    <property type="protein sequence ID" value="MCL1142497.1"/>
    <property type="molecule type" value="Genomic_DNA"/>
</dbReference>
<keyword evidence="2" id="KW-0732">Signal</keyword>
<dbReference type="InterPro" id="IPR005658">
    <property type="entry name" value="Prot_inh_ecotin"/>
</dbReference>
<dbReference type="InterPro" id="IPR036198">
    <property type="entry name" value="Ecotin_sf"/>
</dbReference>
<gene>
    <name evidence="3" type="primary">eco</name>
    <name evidence="3" type="ORF">L2672_07305</name>
</gene>
<protein>
    <submittedName>
        <fullName evidence="3">Serine protease inhibitor ecotin</fullName>
    </submittedName>
</protein>
<evidence type="ECO:0000256" key="2">
    <source>
        <dbReference type="SAM" id="SignalP"/>
    </source>
</evidence>
<dbReference type="PANTHER" id="PTHR35890">
    <property type="match status" value="1"/>
</dbReference>
<dbReference type="RefSeq" id="WP_248995181.1">
    <property type="nucleotide sequence ID" value="NZ_JAKIKP010000004.1"/>
</dbReference>
<reference evidence="3" key="1">
    <citation type="submission" date="2022-01" db="EMBL/GenBank/DDBJ databases">
        <title>Whole genome-based taxonomy of the Shewanellaceae.</title>
        <authorList>
            <person name="Martin-Rodriguez A.J."/>
        </authorList>
    </citation>
    <scope>NUCLEOTIDE SEQUENCE</scope>
    <source>
        <strain evidence="3">DSM 16422</strain>
    </source>
</reference>
<keyword evidence="4" id="KW-1185">Reference proteome</keyword>
<comment type="caution">
    <text evidence="3">The sequence shown here is derived from an EMBL/GenBank/DDBJ whole genome shotgun (WGS) entry which is preliminary data.</text>
</comment>
<feature type="chain" id="PRO_5040798006" evidence="2">
    <location>
        <begin position="23"/>
        <end position="180"/>
    </location>
</feature>
<dbReference type="GO" id="GO:0004867">
    <property type="term" value="F:serine-type endopeptidase inhibitor activity"/>
    <property type="evidence" value="ECO:0007669"/>
    <property type="project" value="InterPro"/>
</dbReference>
<dbReference type="NCBIfam" id="NF002987">
    <property type="entry name" value="PRK03719.1"/>
    <property type="match status" value="1"/>
</dbReference>
<sequence>MNKSSTFYISIMTLLLSSNAMATSPVHHEALNSNAISTKVFTTQNYQSATETKMYPKPSEGMTQHIITLPKRENEQDYLLEVQIGKTQLVDCNQHRLMGKLEQLTVEGWGYPYYQVEKVIDGPSTMKMCIEPKQSKFVPLGEGIKVQYDSRLPKVFYLPQDVQIRYRLWKTHSDYLFTSE</sequence>
<evidence type="ECO:0000313" key="3">
    <source>
        <dbReference type="EMBL" id="MCL1142497.1"/>
    </source>
</evidence>
<dbReference type="Proteomes" id="UP001139333">
    <property type="component" value="Unassembled WGS sequence"/>
</dbReference>
<evidence type="ECO:0000313" key="4">
    <source>
        <dbReference type="Proteomes" id="UP001139333"/>
    </source>
</evidence>
<dbReference type="AlphaFoldDB" id="A0A9X1ZK71"/>
<accession>A0A9X1ZK71</accession>